<dbReference type="EMBL" id="BARS01003508">
    <property type="protein sequence ID" value="GAF83698.1"/>
    <property type="molecule type" value="Genomic_DNA"/>
</dbReference>
<evidence type="ECO:0000313" key="1">
    <source>
        <dbReference type="EMBL" id="GAF83698.1"/>
    </source>
</evidence>
<organism evidence="1">
    <name type="scientific">marine sediment metagenome</name>
    <dbReference type="NCBI Taxonomy" id="412755"/>
    <lineage>
        <taxon>unclassified sequences</taxon>
        <taxon>metagenomes</taxon>
        <taxon>ecological metagenomes</taxon>
    </lineage>
</organism>
<dbReference type="AlphaFoldDB" id="X0SRG1"/>
<name>X0SRG1_9ZZZZ</name>
<comment type="caution">
    <text evidence="1">The sequence shown here is derived from an EMBL/GenBank/DDBJ whole genome shotgun (WGS) entry which is preliminary data.</text>
</comment>
<proteinExistence type="predicted"/>
<accession>X0SRG1</accession>
<protein>
    <recommendedName>
        <fullName evidence="2">Lipoprotein</fullName>
    </recommendedName>
</protein>
<sequence>MQKPSSKSVLRALPVLLAVSMSGCAQMAVKKAIKQYEENLNPQVGKATKDSFIKRWGPPSKSSAVSDGEVCVWRFSYGTRAYASGSQYGAHARAHEVYDELLMTFDKDGVLRNWRVWCQR</sequence>
<evidence type="ECO:0008006" key="2">
    <source>
        <dbReference type="Google" id="ProtNLM"/>
    </source>
</evidence>
<dbReference type="PROSITE" id="PS51257">
    <property type="entry name" value="PROKAR_LIPOPROTEIN"/>
    <property type="match status" value="1"/>
</dbReference>
<reference evidence="1" key="1">
    <citation type="journal article" date="2014" name="Front. Microbiol.">
        <title>High frequency of phylogenetically diverse reductive dehalogenase-homologous genes in deep subseafloor sedimentary metagenomes.</title>
        <authorList>
            <person name="Kawai M."/>
            <person name="Futagami T."/>
            <person name="Toyoda A."/>
            <person name="Takaki Y."/>
            <person name="Nishi S."/>
            <person name="Hori S."/>
            <person name="Arai W."/>
            <person name="Tsubouchi T."/>
            <person name="Morono Y."/>
            <person name="Uchiyama I."/>
            <person name="Ito T."/>
            <person name="Fujiyama A."/>
            <person name="Inagaki F."/>
            <person name="Takami H."/>
        </authorList>
    </citation>
    <scope>NUCLEOTIDE SEQUENCE</scope>
    <source>
        <strain evidence="1">Expedition CK06-06</strain>
    </source>
</reference>
<gene>
    <name evidence="1" type="ORF">S01H1_06805</name>
</gene>